<evidence type="ECO:0000313" key="1">
    <source>
        <dbReference type="EMBL" id="ACT69594.1"/>
    </source>
</evidence>
<dbReference type="KEGG" id="nri:NRI_0623"/>
<evidence type="ECO:0000313" key="2">
    <source>
        <dbReference type="Proteomes" id="UP000001627"/>
    </source>
</evidence>
<dbReference type="Proteomes" id="UP000001627">
    <property type="component" value="Chromosome"/>
</dbReference>
<reference evidence="1 2" key="1">
    <citation type="journal article" date="2009" name="Nucleic Acids Res.">
        <title>Analysis of complete genome sequence of Neorickettsia risticii: causative agent of Potomac horse fever.</title>
        <authorList>
            <person name="Lin M."/>
            <person name="Zhang C."/>
            <person name="Gibson K."/>
            <person name="Rikihisa Y."/>
        </authorList>
    </citation>
    <scope>NUCLEOTIDE SEQUENCE [LARGE SCALE GENOMIC DNA]</scope>
    <source>
        <strain evidence="1 2">Illinois</strain>
    </source>
</reference>
<name>C6V5D2_NEORI</name>
<sequence>MLLCASAAVVKEGMFSPLFKLQMIKKSNPSLHVIDKSM</sequence>
<keyword evidence="2" id="KW-1185">Reference proteome</keyword>
<organism evidence="1 2">
    <name type="scientific">Neorickettsia risticii (strain Illinois)</name>
    <dbReference type="NCBI Taxonomy" id="434131"/>
    <lineage>
        <taxon>Bacteria</taxon>
        <taxon>Pseudomonadati</taxon>
        <taxon>Pseudomonadota</taxon>
        <taxon>Alphaproteobacteria</taxon>
        <taxon>Rickettsiales</taxon>
        <taxon>Anaplasmataceae</taxon>
        <taxon>Neorickettsia</taxon>
    </lineage>
</organism>
<dbReference type="STRING" id="434131.NRI_0623"/>
<dbReference type="EMBL" id="CP001431">
    <property type="protein sequence ID" value="ACT69594.1"/>
    <property type="molecule type" value="Genomic_DNA"/>
</dbReference>
<protein>
    <submittedName>
        <fullName evidence="1">Uncharacterized protein</fullName>
    </submittedName>
</protein>
<gene>
    <name evidence="1" type="ordered locus">NRI_0623</name>
</gene>
<dbReference type="HOGENOM" id="CLU_3330627_0_0_5"/>
<dbReference type="AlphaFoldDB" id="C6V5D2"/>
<accession>C6V5D2</accession>
<proteinExistence type="predicted"/>